<comment type="caution">
    <text evidence="1">The sequence shown here is derived from an EMBL/GenBank/DDBJ whole genome shotgun (WGS) entry which is preliminary data.</text>
</comment>
<dbReference type="AlphaFoldDB" id="A0AA37NK17"/>
<protein>
    <submittedName>
        <fullName evidence="1">Uncharacterized protein</fullName>
    </submittedName>
</protein>
<gene>
    <name evidence="1" type="ORF">CE91St16_02440</name>
</gene>
<dbReference type="Proteomes" id="UP001055105">
    <property type="component" value="Unassembled WGS sequence"/>
</dbReference>
<reference evidence="1" key="1">
    <citation type="submission" date="2022-01" db="EMBL/GenBank/DDBJ databases">
        <title>Novel bile acid biosynthetic pathways are enriched in the microbiome of centenarians.</title>
        <authorList>
            <person name="Sato Y."/>
            <person name="Atarashi K."/>
            <person name="Plichta R.D."/>
            <person name="Arai Y."/>
            <person name="Sasajima S."/>
            <person name="Kearney M.S."/>
            <person name="Suda W."/>
            <person name="Takeshita K."/>
            <person name="Sasaki T."/>
            <person name="Okamoto S."/>
            <person name="Skelly N.A."/>
            <person name="Okamura Y."/>
            <person name="Vlamakis H."/>
            <person name="Li Y."/>
            <person name="Tanoue T."/>
            <person name="Takei H."/>
            <person name="Nittono H."/>
            <person name="Narushima S."/>
            <person name="Irie J."/>
            <person name="Itoh H."/>
            <person name="Moriya K."/>
            <person name="Sugiura Y."/>
            <person name="Suematsu M."/>
            <person name="Moritoki N."/>
            <person name="Shibata S."/>
            <person name="Littman R.D."/>
            <person name="Fischbach A.M."/>
            <person name="Uwamino Y."/>
            <person name="Inoue T."/>
            <person name="Honda A."/>
            <person name="Hattori M."/>
            <person name="Murai T."/>
            <person name="Xavier J.R."/>
            <person name="Hirose N."/>
            <person name="Honda K."/>
        </authorList>
    </citation>
    <scope>NUCLEOTIDE SEQUENCE</scope>
    <source>
        <strain evidence="1">CE91-St16</strain>
    </source>
</reference>
<organism evidence="1 2">
    <name type="scientific">Alistipes finegoldii</name>
    <dbReference type="NCBI Taxonomy" id="214856"/>
    <lineage>
        <taxon>Bacteria</taxon>
        <taxon>Pseudomonadati</taxon>
        <taxon>Bacteroidota</taxon>
        <taxon>Bacteroidia</taxon>
        <taxon>Bacteroidales</taxon>
        <taxon>Rikenellaceae</taxon>
        <taxon>Alistipes</taxon>
    </lineage>
</organism>
<sequence>MGVKRYFMNEKEADVVRKSMYESLLMDENDKIVHWDFDPMRCELREYVDIACGCDEQTYGIRTPQFEYRYCTGKIKMPFAKSDYLANDDIIATVMGLGLDVEKFWFALVFIYDYVETSFKNYSLVKPASLNKAVQNLFKELGEDFADDDIEITLKKNRKKVEVLPVIKRGILDWLRETYERECKGRKIQYYGIDTGNFDETYPSTSFRIYRTVEMYRDMLSTLLGDNRPKQPDKSVSLNRLLLISRICYLYEFTYNDSFLYSDDSLKGIIKSCKGRMPATYSAVYL</sequence>
<proteinExistence type="predicted"/>
<evidence type="ECO:0000313" key="2">
    <source>
        <dbReference type="Proteomes" id="UP001055105"/>
    </source>
</evidence>
<dbReference type="EMBL" id="BQOL01000001">
    <property type="protein sequence ID" value="GKI17336.1"/>
    <property type="molecule type" value="Genomic_DNA"/>
</dbReference>
<evidence type="ECO:0000313" key="1">
    <source>
        <dbReference type="EMBL" id="GKI17336.1"/>
    </source>
</evidence>
<name>A0AA37NK17_9BACT</name>
<accession>A0AA37NK17</accession>